<keyword evidence="1" id="KW-0812">Transmembrane</keyword>
<gene>
    <name evidence="3" type="ORF">GTU67_00835</name>
</gene>
<dbReference type="Proteomes" id="UP000545386">
    <property type="component" value="Unassembled WGS sequence"/>
</dbReference>
<dbReference type="InterPro" id="IPR012495">
    <property type="entry name" value="TadE-like_dom"/>
</dbReference>
<evidence type="ECO:0000313" key="4">
    <source>
        <dbReference type="Proteomes" id="UP000545386"/>
    </source>
</evidence>
<organism evidence="3 4">
    <name type="scientific">Pusillimonas minor</name>
    <dbReference type="NCBI Taxonomy" id="2697024"/>
    <lineage>
        <taxon>Bacteria</taxon>
        <taxon>Pseudomonadati</taxon>
        <taxon>Pseudomonadota</taxon>
        <taxon>Betaproteobacteria</taxon>
        <taxon>Burkholderiales</taxon>
        <taxon>Alcaligenaceae</taxon>
        <taxon>Pusillimonas</taxon>
    </lineage>
</organism>
<protein>
    <submittedName>
        <fullName evidence="3">Pilus assembly protein</fullName>
    </submittedName>
</protein>
<name>A0A842HJK5_9BURK</name>
<keyword evidence="1" id="KW-0472">Membrane</keyword>
<keyword evidence="4" id="KW-1185">Reference proteome</keyword>
<evidence type="ECO:0000259" key="2">
    <source>
        <dbReference type="Pfam" id="PF07811"/>
    </source>
</evidence>
<feature type="transmembrane region" description="Helical" evidence="1">
    <location>
        <begin position="21"/>
        <end position="39"/>
    </location>
</feature>
<dbReference type="AlphaFoldDB" id="A0A842HJK5"/>
<sequence>MAKRNRHSLLRSARGAAALEAAVILPFFIFFIIGTFELYQQYRAQSQVDLVATNIAQSVALQPALFQGNDCQAGNVVCVYESVAADLYRPFGFDANGRVVISVWYAAPGGAGGAGWVRDNVADGWSVSYPSSSSVNHTNLGSTAGFPPARAGDSIIVVETLYRHTPFVLSGGFWKLVTGESTLYSRAVARPLNGDLRALQPTDE</sequence>
<feature type="domain" description="TadE-like" evidence="2">
    <location>
        <begin position="15"/>
        <end position="54"/>
    </location>
</feature>
<reference evidence="3 4" key="1">
    <citation type="submission" date="2020-08" db="EMBL/GenBank/DDBJ databases">
        <title>Paraeoetvoesia sp. YC-7-48 draft genome sequence.</title>
        <authorList>
            <person name="Yao L."/>
        </authorList>
    </citation>
    <scope>NUCLEOTIDE SEQUENCE [LARGE SCALE GENOMIC DNA]</scope>
    <source>
        <strain evidence="4">YC-7-48</strain>
    </source>
</reference>
<accession>A0A842HJK5</accession>
<dbReference type="RefSeq" id="WP_185778302.1">
    <property type="nucleotide sequence ID" value="NZ_JACJUU010000001.1"/>
</dbReference>
<proteinExistence type="predicted"/>
<evidence type="ECO:0000313" key="3">
    <source>
        <dbReference type="EMBL" id="MBC2768456.1"/>
    </source>
</evidence>
<keyword evidence="1" id="KW-1133">Transmembrane helix</keyword>
<comment type="caution">
    <text evidence="3">The sequence shown here is derived from an EMBL/GenBank/DDBJ whole genome shotgun (WGS) entry which is preliminary data.</text>
</comment>
<dbReference type="Pfam" id="PF07811">
    <property type="entry name" value="TadE"/>
    <property type="match status" value="1"/>
</dbReference>
<dbReference type="EMBL" id="JACJUU010000001">
    <property type="protein sequence ID" value="MBC2768456.1"/>
    <property type="molecule type" value="Genomic_DNA"/>
</dbReference>
<evidence type="ECO:0000256" key="1">
    <source>
        <dbReference type="SAM" id="Phobius"/>
    </source>
</evidence>